<protein>
    <submittedName>
        <fullName evidence="2">Uncharacterized protein</fullName>
    </submittedName>
</protein>
<dbReference type="AlphaFoldDB" id="A0A1B6CF03"/>
<feature type="region of interest" description="Disordered" evidence="1">
    <location>
        <begin position="90"/>
        <end position="116"/>
    </location>
</feature>
<feature type="non-terminal residue" evidence="2">
    <location>
        <position position="1"/>
    </location>
</feature>
<feature type="compositionally biased region" description="Polar residues" evidence="1">
    <location>
        <begin position="144"/>
        <end position="159"/>
    </location>
</feature>
<proteinExistence type="predicted"/>
<organism evidence="2">
    <name type="scientific">Clastoptera arizonana</name>
    <name type="common">Arizona spittle bug</name>
    <dbReference type="NCBI Taxonomy" id="38151"/>
    <lineage>
        <taxon>Eukaryota</taxon>
        <taxon>Metazoa</taxon>
        <taxon>Ecdysozoa</taxon>
        <taxon>Arthropoda</taxon>
        <taxon>Hexapoda</taxon>
        <taxon>Insecta</taxon>
        <taxon>Pterygota</taxon>
        <taxon>Neoptera</taxon>
        <taxon>Paraneoptera</taxon>
        <taxon>Hemiptera</taxon>
        <taxon>Auchenorrhyncha</taxon>
        <taxon>Cercopoidea</taxon>
        <taxon>Clastopteridae</taxon>
        <taxon>Clastoptera</taxon>
    </lineage>
</organism>
<evidence type="ECO:0000313" key="2">
    <source>
        <dbReference type="EMBL" id="JAS12022.1"/>
    </source>
</evidence>
<dbReference type="EMBL" id="GEDC01025276">
    <property type="protein sequence ID" value="JAS12022.1"/>
    <property type="molecule type" value="Transcribed_RNA"/>
</dbReference>
<feature type="compositionally biased region" description="Polar residues" evidence="1">
    <location>
        <begin position="239"/>
        <end position="252"/>
    </location>
</feature>
<name>A0A1B6CF03_9HEMI</name>
<feature type="compositionally biased region" description="Basic residues" evidence="1">
    <location>
        <begin position="257"/>
        <end position="268"/>
    </location>
</feature>
<feature type="compositionally biased region" description="Low complexity" evidence="1">
    <location>
        <begin position="281"/>
        <end position="292"/>
    </location>
</feature>
<gene>
    <name evidence="2" type="ORF">g.7622</name>
</gene>
<evidence type="ECO:0000256" key="1">
    <source>
        <dbReference type="SAM" id="MobiDB-lite"/>
    </source>
</evidence>
<feature type="region of interest" description="Disordered" evidence="1">
    <location>
        <begin position="207"/>
        <end position="309"/>
    </location>
</feature>
<accession>A0A1B6CF03</accession>
<sequence>LNGVPHDVSDDAVATVLSNFGTLIGPVERRVYKGVDTGERLTRLRARLAVPRSLWLGGCRVSLRVLQDEEIATLSIARRKSFRSHINVRLHPNGTEDAPAIPPLPSTSSSKPTTTGDSLLEPIPLCNNIDSSFISSPYLQTIPSVPTNTPNHPSPIDSNTTGDPPTLPTTPTPCSGIDTPFTFPSSHAYLDQNGLRRFNSVIGTSSIPIPNTLDAPNVRSQSTPPYIVEPPQRPIVNESEVQVQSSKPSSPTAVKKPLQRHRPSRKAPKVNSEIRKNGDYSASSSSGQDSPSKPNRRRPSVYFGKRDKTYGAVLNRTTSTDHSDGGTADFTSNFCERERSNSDVSSRLSVCRRKLSTTGRESGKVPWCGCWGNGCI</sequence>
<reference evidence="2" key="1">
    <citation type="submission" date="2015-12" db="EMBL/GenBank/DDBJ databases">
        <title>De novo transcriptome assembly of four potential Pierce s Disease insect vectors from Arizona vineyards.</title>
        <authorList>
            <person name="Tassone E.E."/>
        </authorList>
    </citation>
    <scope>NUCLEOTIDE SEQUENCE</scope>
</reference>
<feature type="region of interest" description="Disordered" evidence="1">
    <location>
        <begin position="144"/>
        <end position="179"/>
    </location>
</feature>
<feature type="compositionally biased region" description="Low complexity" evidence="1">
    <location>
        <begin position="106"/>
        <end position="115"/>
    </location>
</feature>